<proteinExistence type="inferred from homology"/>
<feature type="region of interest" description="Disordered" evidence="8">
    <location>
        <begin position="1"/>
        <end position="32"/>
    </location>
</feature>
<gene>
    <name evidence="10" type="ORF">SLEP1_g10788</name>
</gene>
<dbReference type="GO" id="GO:0005774">
    <property type="term" value="C:vacuolar membrane"/>
    <property type="evidence" value="ECO:0007669"/>
    <property type="project" value="TreeGrafter"/>
</dbReference>
<dbReference type="GO" id="GO:0031201">
    <property type="term" value="C:SNARE complex"/>
    <property type="evidence" value="ECO:0007669"/>
    <property type="project" value="TreeGrafter"/>
</dbReference>
<organism evidence="10 11">
    <name type="scientific">Rubroshorea leprosula</name>
    <dbReference type="NCBI Taxonomy" id="152421"/>
    <lineage>
        <taxon>Eukaryota</taxon>
        <taxon>Viridiplantae</taxon>
        <taxon>Streptophyta</taxon>
        <taxon>Embryophyta</taxon>
        <taxon>Tracheophyta</taxon>
        <taxon>Spermatophyta</taxon>
        <taxon>Magnoliopsida</taxon>
        <taxon>eudicotyledons</taxon>
        <taxon>Gunneridae</taxon>
        <taxon>Pentapetalae</taxon>
        <taxon>rosids</taxon>
        <taxon>malvids</taxon>
        <taxon>Malvales</taxon>
        <taxon>Dipterocarpaceae</taxon>
        <taxon>Rubroshorea</taxon>
    </lineage>
</organism>
<keyword evidence="11" id="KW-1185">Reference proteome</keyword>
<dbReference type="InterPro" id="IPR000744">
    <property type="entry name" value="NSF_attach"/>
</dbReference>
<dbReference type="SUPFAM" id="SSF57667">
    <property type="entry name" value="beta-beta-alpha zinc fingers"/>
    <property type="match status" value="1"/>
</dbReference>
<dbReference type="GO" id="GO:0006886">
    <property type="term" value="P:intracellular protein transport"/>
    <property type="evidence" value="ECO:0007669"/>
    <property type="project" value="InterPro"/>
</dbReference>
<dbReference type="Pfam" id="PF14938">
    <property type="entry name" value="SNAP"/>
    <property type="match status" value="1"/>
</dbReference>
<evidence type="ECO:0000256" key="4">
    <source>
        <dbReference type="ARBA" id="ARBA00022771"/>
    </source>
</evidence>
<evidence type="ECO:0000256" key="1">
    <source>
        <dbReference type="ARBA" id="ARBA00010050"/>
    </source>
</evidence>
<dbReference type="Proteomes" id="UP001054252">
    <property type="component" value="Unassembled WGS sequence"/>
</dbReference>
<evidence type="ECO:0000256" key="3">
    <source>
        <dbReference type="ARBA" id="ARBA00022723"/>
    </source>
</evidence>
<evidence type="ECO:0000256" key="2">
    <source>
        <dbReference type="ARBA" id="ARBA00022448"/>
    </source>
</evidence>
<evidence type="ECO:0000256" key="6">
    <source>
        <dbReference type="ARBA" id="ARBA00022927"/>
    </source>
</evidence>
<evidence type="ECO:0000259" key="9">
    <source>
        <dbReference type="PROSITE" id="PS50808"/>
    </source>
</evidence>
<dbReference type="PANTHER" id="PTHR13768">
    <property type="entry name" value="SOLUBLE NSF ATTACHMENT PROTEIN SNAP"/>
    <property type="match status" value="1"/>
</dbReference>
<dbReference type="EMBL" id="BPVZ01000011">
    <property type="protein sequence ID" value="GKU97678.1"/>
    <property type="molecule type" value="Genomic_DNA"/>
</dbReference>
<name>A0AAV5IIH9_9ROSI</name>
<dbReference type="InterPro" id="IPR036236">
    <property type="entry name" value="Znf_C2H2_sf"/>
</dbReference>
<dbReference type="InterPro" id="IPR003656">
    <property type="entry name" value="Znf_BED"/>
</dbReference>
<protein>
    <recommendedName>
        <fullName evidence="9">BED-type domain-containing protein</fullName>
    </recommendedName>
</protein>
<accession>A0AAV5IIH9</accession>
<keyword evidence="6" id="KW-0653">Protein transport</keyword>
<evidence type="ECO:0000313" key="10">
    <source>
        <dbReference type="EMBL" id="GKU97678.1"/>
    </source>
</evidence>
<dbReference type="AlphaFoldDB" id="A0AAV5IIH9"/>
<keyword evidence="5" id="KW-0862">Zinc</keyword>
<dbReference type="InterPro" id="IPR011990">
    <property type="entry name" value="TPR-like_helical_dom_sf"/>
</dbReference>
<keyword evidence="3" id="KW-0479">Metal-binding</keyword>
<dbReference type="GO" id="GO:0003677">
    <property type="term" value="F:DNA binding"/>
    <property type="evidence" value="ECO:0007669"/>
    <property type="project" value="InterPro"/>
</dbReference>
<dbReference type="PROSITE" id="PS50808">
    <property type="entry name" value="ZF_BED"/>
    <property type="match status" value="1"/>
</dbReference>
<dbReference type="PANTHER" id="PTHR13768:SF8">
    <property type="entry name" value="ALPHA-SOLUBLE NSF ATTACHMENT PROTEIN"/>
    <property type="match status" value="1"/>
</dbReference>
<comment type="similarity">
    <text evidence="1">Belongs to the SNAP family.</text>
</comment>
<dbReference type="Gene3D" id="1.25.40.10">
    <property type="entry name" value="Tetratricopeptide repeat domain"/>
    <property type="match status" value="1"/>
</dbReference>
<reference evidence="10 11" key="1">
    <citation type="journal article" date="2021" name="Commun. Biol.">
        <title>The genome of Shorea leprosula (Dipterocarpaceae) highlights the ecological relevance of drought in aseasonal tropical rainforests.</title>
        <authorList>
            <person name="Ng K.K.S."/>
            <person name="Kobayashi M.J."/>
            <person name="Fawcett J.A."/>
            <person name="Hatakeyama M."/>
            <person name="Paape T."/>
            <person name="Ng C.H."/>
            <person name="Ang C.C."/>
            <person name="Tnah L.H."/>
            <person name="Lee C.T."/>
            <person name="Nishiyama T."/>
            <person name="Sese J."/>
            <person name="O'Brien M.J."/>
            <person name="Copetti D."/>
            <person name="Mohd Noor M.I."/>
            <person name="Ong R.C."/>
            <person name="Putra M."/>
            <person name="Sireger I.Z."/>
            <person name="Indrioko S."/>
            <person name="Kosugi Y."/>
            <person name="Izuno A."/>
            <person name="Isagi Y."/>
            <person name="Lee S.L."/>
            <person name="Shimizu K.K."/>
        </authorList>
    </citation>
    <scope>NUCLEOTIDE SEQUENCE [LARGE SCALE GENOMIC DNA]</scope>
    <source>
        <strain evidence="10">214</strain>
    </source>
</reference>
<dbReference type="GO" id="GO:0035494">
    <property type="term" value="P:SNARE complex disassembly"/>
    <property type="evidence" value="ECO:0007669"/>
    <property type="project" value="TreeGrafter"/>
</dbReference>
<dbReference type="GO" id="GO:0019905">
    <property type="term" value="F:syntaxin binding"/>
    <property type="evidence" value="ECO:0007669"/>
    <property type="project" value="TreeGrafter"/>
</dbReference>
<keyword evidence="2" id="KW-0813">Transport</keyword>
<keyword evidence="4 7" id="KW-0863">Zinc-finger</keyword>
<dbReference type="GO" id="GO:0008270">
    <property type="term" value="F:zinc ion binding"/>
    <property type="evidence" value="ECO:0007669"/>
    <property type="project" value="UniProtKB-KW"/>
</dbReference>
<feature type="domain" description="BED-type" evidence="9">
    <location>
        <begin position="73"/>
        <end position="131"/>
    </location>
</feature>
<evidence type="ECO:0000256" key="5">
    <source>
        <dbReference type="ARBA" id="ARBA00022833"/>
    </source>
</evidence>
<evidence type="ECO:0000256" key="7">
    <source>
        <dbReference type="PROSITE-ProRule" id="PRU00027"/>
    </source>
</evidence>
<dbReference type="SMART" id="SM00614">
    <property type="entry name" value="ZnF_BED"/>
    <property type="match status" value="1"/>
</dbReference>
<dbReference type="SUPFAM" id="SSF48452">
    <property type="entry name" value="TPR-like"/>
    <property type="match status" value="1"/>
</dbReference>
<comment type="caution">
    <text evidence="10">The sequence shown here is derived from an EMBL/GenBank/DDBJ whole genome shotgun (WGS) entry which is preliminary data.</text>
</comment>
<evidence type="ECO:0000256" key="8">
    <source>
        <dbReference type="SAM" id="MobiDB-lite"/>
    </source>
</evidence>
<evidence type="ECO:0000313" key="11">
    <source>
        <dbReference type="Proteomes" id="UP001054252"/>
    </source>
</evidence>
<sequence length="342" mass="38136">MKRKRSNGDGQFEKLSAIAQSESESDSDPFLVDVDKGKDKEYASNIGFCSILGKEVEAEVQAKSKARGAIERSSTSAVWEHFILIYASENKDGVRKGKCKYCGKEYICTGTHGTSIMRRHVSKCPRRVQKDPLQMMLNNSGKLVKKIDQETFKELCAVVVIKHAYPFTWVEHEAYFAEFYKSGRQLQEAAACYEAAADFFQKEDFSSTSAEECKQEVAQLAAMLGQYHKATKIYEEGAWKSLSAAMLKSGVKGNLLSAGICQLCKGDLAITNTLKRYQELDPSFSGTRENKFLVDVAMSIDAGDVAKFTAAVNEFGSMTPLDPWQRTLLLRVEEKLKAPDKM</sequence>
<dbReference type="GO" id="GO:0005483">
    <property type="term" value="F:soluble NSF attachment protein activity"/>
    <property type="evidence" value="ECO:0007669"/>
    <property type="project" value="TreeGrafter"/>
</dbReference>